<reference evidence="1" key="1">
    <citation type="submission" date="2021-06" db="EMBL/GenBank/DDBJ databases">
        <authorList>
            <person name="Kallberg Y."/>
            <person name="Tangrot J."/>
            <person name="Rosling A."/>
        </authorList>
    </citation>
    <scope>NUCLEOTIDE SEQUENCE</scope>
    <source>
        <strain evidence="1">AU212A</strain>
    </source>
</reference>
<accession>A0ACA9L9L1</accession>
<proteinExistence type="predicted"/>
<keyword evidence="2" id="KW-1185">Reference proteome</keyword>
<dbReference type="Proteomes" id="UP000789860">
    <property type="component" value="Unassembled WGS sequence"/>
</dbReference>
<gene>
    <name evidence="1" type="ORF">SCALOS_LOCUS3922</name>
</gene>
<dbReference type="EMBL" id="CAJVPM010004788">
    <property type="protein sequence ID" value="CAG8517335.1"/>
    <property type="molecule type" value="Genomic_DNA"/>
</dbReference>
<sequence length="928" mass="109870">MSEDETSQKPNKDQRIDIKAHNGKKVTKFLLSPNNKYAATWSEEDKSICGWRLDKYQPNVETNQDQFTTSQPPTAQPFKFDCSMDSIDVKEFKEFHDTSTELSAVSNNKLVAIKNFLSPNSLAVFNLTTKKRINMKIHRENIIKYYFIDCKFCNNGNFVTSTKIAIGRDKITFRPYYWNYKIIKFLFKNLHNENWRTDYLIDCGTSEDIQTCHITDKEKIILIDNCNSLTQFSLNTFSFENQYQLRWGICVKKYIFNKNLTLLAVYSEMAHSEMETLVIISVYLTENAMLLSECECKKDKNKNKTLLDLKFISFDEGERLLLFFDDDYLEIRDPYKLKYVKNDKTVSSLFEELSKLNETTLIELNMNKAEFETLIDEKIYSILNGCPSVQEITKQQWIKYIREKLRDDNKIFALPSKSEIENILQEIINKNKDKNVFDPISNIKEDKSYDGKLVKWEINSCGKVIRALKFDLSINDWKSVDNEWNFDLVKVYSCNLMNNEDLAIITSIGFLILSIWLKDLKDEIRLRYYKEFLYQNEIATHNEIATFTKLRRDDKGFKFKFFKEFPNSDEISSFTKLRHTEDFISKMQIYEDQNEIEKFTTLIHIKNLYHIIRTHKRNSLPAPDFDLIIADQNTLMNRRYPFKELLDDYSEDDITMALYGQELLKCYLKDKNYLMAEKLCNKILKKTDDDDFLSNIKLLNIITFSFIELTQFPQLLKKFLSHTSFILCTNKETAIEKLPFKSHLQSHIKYSRPFFINSIKLFISDIKNFFMTFNNTFSKKTDMVQTVILIFPLPEFNSYPSNYSFWKELIFPYPSLFAKHQFPELYKYWHVATIEELPNYTQNQLLISTIILGILHLTFEIRQFIYSPLSWFADIWNYFGAMLFPVLTSIDWLQSSTTPVWAVTISTLLLEFKFITFFRAIEFGGTYW</sequence>
<organism evidence="1 2">
    <name type="scientific">Scutellospora calospora</name>
    <dbReference type="NCBI Taxonomy" id="85575"/>
    <lineage>
        <taxon>Eukaryota</taxon>
        <taxon>Fungi</taxon>
        <taxon>Fungi incertae sedis</taxon>
        <taxon>Mucoromycota</taxon>
        <taxon>Glomeromycotina</taxon>
        <taxon>Glomeromycetes</taxon>
        <taxon>Diversisporales</taxon>
        <taxon>Gigasporaceae</taxon>
        <taxon>Scutellospora</taxon>
    </lineage>
</organism>
<protein>
    <submittedName>
        <fullName evidence="1">99_t:CDS:1</fullName>
    </submittedName>
</protein>
<name>A0ACA9L9L1_9GLOM</name>
<evidence type="ECO:0000313" key="2">
    <source>
        <dbReference type="Proteomes" id="UP000789860"/>
    </source>
</evidence>
<comment type="caution">
    <text evidence="1">The sequence shown here is derived from an EMBL/GenBank/DDBJ whole genome shotgun (WGS) entry which is preliminary data.</text>
</comment>
<feature type="non-terminal residue" evidence="1">
    <location>
        <position position="928"/>
    </location>
</feature>
<evidence type="ECO:0000313" key="1">
    <source>
        <dbReference type="EMBL" id="CAG8517335.1"/>
    </source>
</evidence>